<feature type="repeat" description="TPR" evidence="3">
    <location>
        <begin position="147"/>
        <end position="180"/>
    </location>
</feature>
<dbReference type="EMBL" id="AAXU02000001">
    <property type="protein sequence ID" value="EAZ80817.2"/>
    <property type="molecule type" value="Genomic_DNA"/>
</dbReference>
<dbReference type="InterPro" id="IPR050498">
    <property type="entry name" value="Ycf3"/>
</dbReference>
<evidence type="ECO:0000256" key="1">
    <source>
        <dbReference type="ARBA" id="ARBA00022737"/>
    </source>
</evidence>
<comment type="caution">
    <text evidence="4">The sequence shown here is derived from an EMBL/GenBank/DDBJ whole genome shotgun (WGS) entry which is preliminary data.</text>
</comment>
<dbReference type="Pfam" id="PF14559">
    <property type="entry name" value="TPR_19"/>
    <property type="match status" value="1"/>
</dbReference>
<keyword evidence="1" id="KW-0677">Repeat</keyword>
<evidence type="ECO:0000256" key="3">
    <source>
        <dbReference type="PROSITE-ProRule" id="PRU00339"/>
    </source>
</evidence>
<dbReference type="AlphaFoldDB" id="A3HZY1"/>
<keyword evidence="5" id="KW-1185">Reference proteome</keyword>
<evidence type="ECO:0000313" key="5">
    <source>
        <dbReference type="Proteomes" id="UP000003919"/>
    </source>
</evidence>
<feature type="repeat" description="TPR" evidence="3">
    <location>
        <begin position="11"/>
        <end position="44"/>
    </location>
</feature>
<name>A3HZY1_9BACT</name>
<keyword evidence="2 3" id="KW-0802">TPR repeat</keyword>
<dbReference type="InterPro" id="IPR019734">
    <property type="entry name" value="TPR_rpt"/>
</dbReference>
<sequence length="228" mass="26246">MIPGSCKVKRSEMQEVRSDIEYKLGNFDLVIEHLDKAIELMPTNSRLYFKKANCLISLKKFQKALKVINQSIELGEPTDLHYLKKAEIFLELDQKDSSFFYYDFSIRISKKPERVYESRAKSNFKLGFIDFALSDINKAIQINPGYIEGYNTRGEIYYDSSEYEKAIPDFSYVIENSIDDKVLTGSAFVHRGGSYLKTGKLKLACEDWKMAVELGMNQATVLIDDFCN</sequence>
<reference evidence="4 5" key="1">
    <citation type="journal article" date="2011" name="J. Bacteriol.">
        <title>Complete genome sequence of Algoriphagus sp. PR1, bacterial prey of a colony-forming choanoflagellate.</title>
        <authorList>
            <person name="Alegado R.A."/>
            <person name="Ferriera S."/>
            <person name="Nusbaum C."/>
            <person name="Young S.K."/>
            <person name="Zeng Q."/>
            <person name="Imamovic A."/>
            <person name="Fairclough S.R."/>
            <person name="King N."/>
        </authorList>
    </citation>
    <scope>NUCLEOTIDE SEQUENCE [LARGE SCALE GENOMIC DNA]</scope>
    <source>
        <strain evidence="4 5">PR1</strain>
    </source>
</reference>
<dbReference type="PROSITE" id="PS50005">
    <property type="entry name" value="TPR"/>
    <property type="match status" value="2"/>
</dbReference>
<dbReference type="PANTHER" id="PTHR44858:SF1">
    <property type="entry name" value="UDP-N-ACETYLGLUCOSAMINE--PEPTIDE N-ACETYLGLUCOSAMINYLTRANSFERASE SPINDLY-RELATED"/>
    <property type="match status" value="1"/>
</dbReference>
<proteinExistence type="predicted"/>
<dbReference type="SMART" id="SM00028">
    <property type="entry name" value="TPR"/>
    <property type="match status" value="5"/>
</dbReference>
<evidence type="ECO:0000313" key="4">
    <source>
        <dbReference type="EMBL" id="EAZ80817.2"/>
    </source>
</evidence>
<dbReference type="Proteomes" id="UP000003919">
    <property type="component" value="Unassembled WGS sequence"/>
</dbReference>
<dbReference type="SUPFAM" id="SSF48452">
    <property type="entry name" value="TPR-like"/>
    <property type="match status" value="1"/>
</dbReference>
<organism evidence="4 5">
    <name type="scientific">Algoriphagus machipongonensis</name>
    <dbReference type="NCBI Taxonomy" id="388413"/>
    <lineage>
        <taxon>Bacteria</taxon>
        <taxon>Pseudomonadati</taxon>
        <taxon>Bacteroidota</taxon>
        <taxon>Cytophagia</taxon>
        <taxon>Cytophagales</taxon>
        <taxon>Cyclobacteriaceae</taxon>
        <taxon>Algoriphagus</taxon>
    </lineage>
</organism>
<dbReference type="eggNOG" id="COG0457">
    <property type="taxonomic scope" value="Bacteria"/>
</dbReference>
<dbReference type="PANTHER" id="PTHR44858">
    <property type="entry name" value="TETRATRICOPEPTIDE REPEAT PROTEIN 6"/>
    <property type="match status" value="1"/>
</dbReference>
<evidence type="ECO:0000256" key="2">
    <source>
        <dbReference type="ARBA" id="ARBA00022803"/>
    </source>
</evidence>
<protein>
    <submittedName>
        <fullName evidence="4">TPR domain protein</fullName>
    </submittedName>
</protein>
<dbReference type="Gene3D" id="1.25.40.10">
    <property type="entry name" value="Tetratricopeptide repeat domain"/>
    <property type="match status" value="2"/>
</dbReference>
<dbReference type="HOGENOM" id="CLU_003728_11_5_10"/>
<dbReference type="InterPro" id="IPR011990">
    <property type="entry name" value="TPR-like_helical_dom_sf"/>
</dbReference>
<gene>
    <name evidence="4" type="ORF">ALPR1_07825</name>
</gene>
<dbReference type="STRING" id="388413.ALPR1_07825"/>
<accession>A3HZY1</accession>